<keyword evidence="3" id="KW-1185">Reference proteome</keyword>
<feature type="transmembrane region" description="Helical" evidence="1">
    <location>
        <begin position="49"/>
        <end position="66"/>
    </location>
</feature>
<keyword evidence="1" id="KW-0812">Transmembrane</keyword>
<evidence type="ECO:0000256" key="1">
    <source>
        <dbReference type="SAM" id="Phobius"/>
    </source>
</evidence>
<organism evidence="2 3">
    <name type="scientific">Uliginosibacterium paludis</name>
    <dbReference type="NCBI Taxonomy" id="1615952"/>
    <lineage>
        <taxon>Bacteria</taxon>
        <taxon>Pseudomonadati</taxon>
        <taxon>Pseudomonadota</taxon>
        <taxon>Betaproteobacteria</taxon>
        <taxon>Rhodocyclales</taxon>
        <taxon>Zoogloeaceae</taxon>
        <taxon>Uliginosibacterium</taxon>
    </lineage>
</organism>
<evidence type="ECO:0000313" key="2">
    <source>
        <dbReference type="EMBL" id="MET1491609.1"/>
    </source>
</evidence>
<sequence>MKPCSSKFISQAFQTFTVLLAAYGIFGLSRFSWYSGEYFDERLIIFDNGFYPFSWAVFLLVLSQVLRLHARRMFMGSIAASGLLVFVFKLMTLPKDDRIGQELFPSPDLLEGLVLACVILLGLVLMDKFIQQGIDWAVVRPFRALRGKLAAR</sequence>
<name>A0ABV2CUL7_9RHOO</name>
<keyword evidence="1" id="KW-1133">Transmembrane helix</keyword>
<gene>
    <name evidence="2" type="ORF">ABVT11_17345</name>
</gene>
<keyword evidence="1" id="KW-0472">Membrane</keyword>
<proteinExistence type="predicted"/>
<reference evidence="2 3" key="1">
    <citation type="submission" date="2024-07" db="EMBL/GenBank/DDBJ databases">
        <title>Uliginosibacterium paludis KCTC:42655.</title>
        <authorList>
            <person name="Kim M.K."/>
        </authorList>
    </citation>
    <scope>NUCLEOTIDE SEQUENCE [LARGE SCALE GENOMIC DNA]</scope>
    <source>
        <strain evidence="2 3">KCTC 42655</strain>
    </source>
</reference>
<accession>A0ABV2CUL7</accession>
<dbReference type="EMBL" id="JBEWLZ010000013">
    <property type="protein sequence ID" value="MET1491609.1"/>
    <property type="molecule type" value="Genomic_DNA"/>
</dbReference>
<comment type="caution">
    <text evidence="2">The sequence shown here is derived from an EMBL/GenBank/DDBJ whole genome shotgun (WGS) entry which is preliminary data.</text>
</comment>
<feature type="transmembrane region" description="Helical" evidence="1">
    <location>
        <begin position="112"/>
        <end position="130"/>
    </location>
</feature>
<feature type="transmembrane region" description="Helical" evidence="1">
    <location>
        <begin position="73"/>
        <end position="92"/>
    </location>
</feature>
<protein>
    <submittedName>
        <fullName evidence="2">Uncharacterized protein</fullName>
    </submittedName>
</protein>
<evidence type="ECO:0000313" key="3">
    <source>
        <dbReference type="Proteomes" id="UP001548590"/>
    </source>
</evidence>
<feature type="transmembrane region" description="Helical" evidence="1">
    <location>
        <begin position="12"/>
        <end position="29"/>
    </location>
</feature>
<dbReference type="RefSeq" id="WP_345929463.1">
    <property type="nucleotide sequence ID" value="NZ_JBDIVF010000010.1"/>
</dbReference>
<dbReference type="Proteomes" id="UP001548590">
    <property type="component" value="Unassembled WGS sequence"/>
</dbReference>